<dbReference type="EMBL" id="CP001367">
    <property type="protein sequence ID" value="ACM59000.1"/>
    <property type="molecule type" value="Genomic_DNA"/>
</dbReference>
<evidence type="ECO:0000313" key="2">
    <source>
        <dbReference type="EMBL" id="ACM59000.1"/>
    </source>
</evidence>
<dbReference type="eggNOG" id="arCOG08989">
    <property type="taxonomic scope" value="Archaea"/>
</dbReference>
<dbReference type="AlphaFoldDB" id="B9LX09"/>
<protein>
    <recommendedName>
        <fullName evidence="1">Halobacterial output domain-containing protein</fullName>
    </recommendedName>
</protein>
<accession>B9LX09</accession>
<organism evidence="2 3">
    <name type="scientific">Halorubrum lacusprofundi (strain ATCC 49239 / DSM 5036 / JCM 8891 / ACAM 34)</name>
    <dbReference type="NCBI Taxonomy" id="416348"/>
    <lineage>
        <taxon>Archaea</taxon>
        <taxon>Methanobacteriati</taxon>
        <taxon>Methanobacteriota</taxon>
        <taxon>Stenosarchaea group</taxon>
        <taxon>Halobacteria</taxon>
        <taxon>Halobacteriales</taxon>
        <taxon>Haloferacaceae</taxon>
        <taxon>Halorubrum</taxon>
    </lineage>
</organism>
<name>B9LX09_HALLT</name>
<dbReference type="KEGG" id="hla:Hlac_3490"/>
<sequence>MNEGAVEDVRAVERSGKHIVEFDPVNGGSVTTQLASALATASGREVTELPPIGEWVDCDAIEQLFDSHDSETELSVSFEFEEYQVFLSSIGRIVVTSGSNEFGV</sequence>
<proteinExistence type="predicted"/>
<geneLocation type="plasmid" evidence="2 3">
    <name>pHLAC01</name>
</geneLocation>
<evidence type="ECO:0000259" key="1">
    <source>
        <dbReference type="Pfam" id="PF18545"/>
    </source>
</evidence>
<dbReference type="Pfam" id="PF18545">
    <property type="entry name" value="HalOD1"/>
    <property type="match status" value="1"/>
</dbReference>
<keyword evidence="3" id="KW-1185">Reference proteome</keyword>
<keyword evidence="2" id="KW-0614">Plasmid</keyword>
<dbReference type="GeneID" id="7402336"/>
<evidence type="ECO:0000313" key="3">
    <source>
        <dbReference type="Proteomes" id="UP000000740"/>
    </source>
</evidence>
<dbReference type="InterPro" id="IPR040624">
    <property type="entry name" value="HalOD1"/>
</dbReference>
<gene>
    <name evidence="2" type="ordered locus">Hlac_3490</name>
</gene>
<feature type="domain" description="Halobacterial output" evidence="1">
    <location>
        <begin position="29"/>
        <end position="96"/>
    </location>
</feature>
<dbReference type="RefSeq" id="WP_012660203.1">
    <property type="nucleotide sequence ID" value="NC_012030.1"/>
</dbReference>
<dbReference type="HOGENOM" id="CLU_2243753_0_0_2"/>
<reference evidence="2 3" key="1">
    <citation type="journal article" date="2016" name="Stand. Genomic Sci.">
        <title>Complete genome sequence of the Antarctic Halorubrum lacusprofundi type strain ACAM 34.</title>
        <authorList>
            <person name="Anderson I.J."/>
            <person name="DasSarma P."/>
            <person name="Lucas S."/>
            <person name="Copeland A."/>
            <person name="Lapidus A."/>
            <person name="Del Rio T.G."/>
            <person name="Tice H."/>
            <person name="Dalin E."/>
            <person name="Bruce D.C."/>
            <person name="Goodwin L."/>
            <person name="Pitluck S."/>
            <person name="Sims D."/>
            <person name="Brettin T.S."/>
            <person name="Detter J.C."/>
            <person name="Han C.S."/>
            <person name="Larimer F."/>
            <person name="Hauser L."/>
            <person name="Land M."/>
            <person name="Ivanova N."/>
            <person name="Richardson P."/>
            <person name="Cavicchioli R."/>
            <person name="DasSarma S."/>
            <person name="Woese C.R."/>
            <person name="Kyrpides N.C."/>
        </authorList>
    </citation>
    <scope>NUCLEOTIDE SEQUENCE [LARGE SCALE GENOMIC DNA]</scope>
    <source>
        <strain evidence="3">ATCC 49239 / DSM 5036 / JCM 8891 / ACAM 34</strain>
    </source>
</reference>
<dbReference type="Proteomes" id="UP000000740">
    <property type="component" value="Plasmid pHLAC01"/>
</dbReference>